<evidence type="ECO:0000256" key="4">
    <source>
        <dbReference type="PROSITE-ProRule" id="PRU01343"/>
    </source>
</evidence>
<evidence type="ECO:0000313" key="8">
    <source>
        <dbReference type="Proteomes" id="UP001152484"/>
    </source>
</evidence>
<name>A0A9P0YRH8_CUSEU</name>
<dbReference type="GO" id="GO:0008270">
    <property type="term" value="F:zinc ion binding"/>
    <property type="evidence" value="ECO:0007669"/>
    <property type="project" value="UniProtKB-KW"/>
</dbReference>
<comment type="caution">
    <text evidence="7">The sequence shown here is derived from an EMBL/GenBank/DDBJ whole genome shotgun (WGS) entry which is preliminary data.</text>
</comment>
<keyword evidence="2 4" id="KW-0863">Zinc-finger</keyword>
<dbReference type="InterPro" id="IPR010666">
    <property type="entry name" value="Znf_GRF"/>
</dbReference>
<keyword evidence="3" id="KW-0862">Zinc</keyword>
<evidence type="ECO:0000256" key="2">
    <source>
        <dbReference type="ARBA" id="ARBA00022771"/>
    </source>
</evidence>
<dbReference type="OrthoDB" id="1436221at2759"/>
<feature type="domain" description="GRF-type" evidence="6">
    <location>
        <begin position="26"/>
        <end position="67"/>
    </location>
</feature>
<accession>A0A9P0YRH8</accession>
<dbReference type="PROSITE" id="PS51999">
    <property type="entry name" value="ZF_GRF"/>
    <property type="match status" value="1"/>
</dbReference>
<evidence type="ECO:0000256" key="5">
    <source>
        <dbReference type="SAM" id="Coils"/>
    </source>
</evidence>
<gene>
    <name evidence="7" type="ORF">CEURO_LOCUS4569</name>
</gene>
<evidence type="ECO:0000259" key="6">
    <source>
        <dbReference type="PROSITE" id="PS51999"/>
    </source>
</evidence>
<dbReference type="Pfam" id="PF06839">
    <property type="entry name" value="Zn_ribbon_GRF"/>
    <property type="match status" value="1"/>
</dbReference>
<keyword evidence="5" id="KW-0175">Coiled coil</keyword>
<evidence type="ECO:0000256" key="1">
    <source>
        <dbReference type="ARBA" id="ARBA00022723"/>
    </source>
</evidence>
<protein>
    <recommendedName>
        <fullName evidence="6">GRF-type domain-containing protein</fullName>
    </recommendedName>
</protein>
<dbReference type="EMBL" id="CAMAPE010000008">
    <property type="protein sequence ID" value="CAH9072905.1"/>
    <property type="molecule type" value="Genomic_DNA"/>
</dbReference>
<evidence type="ECO:0000313" key="7">
    <source>
        <dbReference type="EMBL" id="CAH9072905.1"/>
    </source>
</evidence>
<keyword evidence="8" id="KW-1185">Reference proteome</keyword>
<keyword evidence="1" id="KW-0479">Metal-binding</keyword>
<organism evidence="7 8">
    <name type="scientific">Cuscuta europaea</name>
    <name type="common">European dodder</name>
    <dbReference type="NCBI Taxonomy" id="41803"/>
    <lineage>
        <taxon>Eukaryota</taxon>
        <taxon>Viridiplantae</taxon>
        <taxon>Streptophyta</taxon>
        <taxon>Embryophyta</taxon>
        <taxon>Tracheophyta</taxon>
        <taxon>Spermatophyta</taxon>
        <taxon>Magnoliopsida</taxon>
        <taxon>eudicotyledons</taxon>
        <taxon>Gunneridae</taxon>
        <taxon>Pentapetalae</taxon>
        <taxon>asterids</taxon>
        <taxon>lamiids</taxon>
        <taxon>Solanales</taxon>
        <taxon>Convolvulaceae</taxon>
        <taxon>Cuscuteae</taxon>
        <taxon>Cuscuta</taxon>
        <taxon>Cuscuta subgen. Cuscuta</taxon>
    </lineage>
</organism>
<dbReference type="Proteomes" id="UP001152484">
    <property type="component" value="Unassembled WGS sequence"/>
</dbReference>
<feature type="coiled-coil region" evidence="5">
    <location>
        <begin position="94"/>
        <end position="121"/>
    </location>
</feature>
<reference evidence="7" key="1">
    <citation type="submission" date="2022-07" db="EMBL/GenBank/DDBJ databases">
        <authorList>
            <person name="Macas J."/>
            <person name="Novak P."/>
            <person name="Neumann P."/>
        </authorList>
    </citation>
    <scope>NUCLEOTIDE SEQUENCE</scope>
</reference>
<sequence length="144" mass="16954">MRRAYFYGSGSSSMKSSTEANPKMYCYHNMNSTVRIVKNGLNFGKKYHVCCLWPVENCGFFKWEDDIKVNSFPATKELDALEKQALIIALQFRIRWFKENCKEMQAHNEKLKKEKEHLKKEVCQMCTKTEVCQMCGAHFEVFKK</sequence>
<proteinExistence type="predicted"/>
<evidence type="ECO:0000256" key="3">
    <source>
        <dbReference type="ARBA" id="ARBA00022833"/>
    </source>
</evidence>
<dbReference type="AlphaFoldDB" id="A0A9P0YRH8"/>